<name>A0ABS4Z4Q7_9ACTN</name>
<evidence type="ECO:0000313" key="2">
    <source>
        <dbReference type="EMBL" id="MBP2416033.1"/>
    </source>
</evidence>
<protein>
    <submittedName>
        <fullName evidence="2">HPt (Histidine-containing phosphotransfer) domain-containing protein</fullName>
    </submittedName>
</protein>
<dbReference type="Gene3D" id="1.20.120.160">
    <property type="entry name" value="HPT domain"/>
    <property type="match status" value="1"/>
</dbReference>
<sequence length="121" mass="12559">MVPVRPVEDPDDALGAVMAVLAASAREANLARTAVIEEALTALAAGQLDTARREAAKSAAHQVVGSAGTFGRHRASELAAGLEQWFREEAPAPADADRLARARAQVVALRADLAGGHQDEV</sequence>
<dbReference type="Pfam" id="PF01627">
    <property type="entry name" value="Hpt"/>
    <property type="match status" value="1"/>
</dbReference>
<gene>
    <name evidence="2" type="ORF">JOF54_000955</name>
</gene>
<accession>A0ABS4Z4Q7</accession>
<comment type="caution">
    <text evidence="2">The sequence shown here is derived from an EMBL/GenBank/DDBJ whole genome shotgun (WGS) entry which is preliminary data.</text>
</comment>
<evidence type="ECO:0000259" key="1">
    <source>
        <dbReference type="Pfam" id="PF01627"/>
    </source>
</evidence>
<organism evidence="2 3">
    <name type="scientific">Microlunatus capsulatus</name>
    <dbReference type="NCBI Taxonomy" id="99117"/>
    <lineage>
        <taxon>Bacteria</taxon>
        <taxon>Bacillati</taxon>
        <taxon>Actinomycetota</taxon>
        <taxon>Actinomycetes</taxon>
        <taxon>Propionibacteriales</taxon>
        <taxon>Propionibacteriaceae</taxon>
        <taxon>Microlunatus</taxon>
    </lineage>
</organism>
<dbReference type="InterPro" id="IPR008207">
    <property type="entry name" value="Sig_transdc_His_kin_Hpt_dom"/>
</dbReference>
<feature type="domain" description="HPt" evidence="1">
    <location>
        <begin position="36"/>
        <end position="111"/>
    </location>
</feature>
<dbReference type="Proteomes" id="UP000758168">
    <property type="component" value="Unassembled WGS sequence"/>
</dbReference>
<dbReference type="RefSeq" id="WP_210053471.1">
    <property type="nucleotide sequence ID" value="NZ_BAAAMH010000006.1"/>
</dbReference>
<keyword evidence="3" id="KW-1185">Reference proteome</keyword>
<dbReference type="EMBL" id="JAGIOB010000001">
    <property type="protein sequence ID" value="MBP2416033.1"/>
    <property type="molecule type" value="Genomic_DNA"/>
</dbReference>
<dbReference type="InterPro" id="IPR036641">
    <property type="entry name" value="HPT_dom_sf"/>
</dbReference>
<evidence type="ECO:0000313" key="3">
    <source>
        <dbReference type="Proteomes" id="UP000758168"/>
    </source>
</evidence>
<reference evidence="2 3" key="1">
    <citation type="submission" date="2021-03" db="EMBL/GenBank/DDBJ databases">
        <title>Sequencing the genomes of 1000 actinobacteria strains.</title>
        <authorList>
            <person name="Klenk H.-P."/>
        </authorList>
    </citation>
    <scope>NUCLEOTIDE SEQUENCE [LARGE SCALE GENOMIC DNA]</scope>
    <source>
        <strain evidence="2 3">DSM 12936</strain>
    </source>
</reference>
<dbReference type="SUPFAM" id="SSF47226">
    <property type="entry name" value="Histidine-containing phosphotransfer domain, HPT domain"/>
    <property type="match status" value="1"/>
</dbReference>
<proteinExistence type="predicted"/>